<dbReference type="Proteomes" id="UP000663297">
    <property type="component" value="Chromosome 4"/>
</dbReference>
<proteinExistence type="predicted"/>
<name>A0A7S8DI69_FUSCU</name>
<feature type="region of interest" description="Disordered" evidence="1">
    <location>
        <begin position="1"/>
        <end position="33"/>
    </location>
</feature>
<dbReference type="AlphaFoldDB" id="A0A7S8DI69"/>
<dbReference type="EMBL" id="CP064750">
    <property type="protein sequence ID" value="QPC68944.1"/>
    <property type="molecule type" value="Genomic_DNA"/>
</dbReference>
<accession>A0A7S8DI69</accession>
<sequence>MSSPTPTSSYTNTPSTNNTSCTATPSTNTSSHDVVEISRSDLVTVKDTDYKTDKHLILCGKCRGVLNVSSYSCICELDSDAARAA</sequence>
<gene>
    <name evidence="2" type="ORF">HYE67_011175</name>
</gene>
<evidence type="ECO:0000256" key="1">
    <source>
        <dbReference type="SAM" id="MobiDB-lite"/>
    </source>
</evidence>
<feature type="compositionally biased region" description="Low complexity" evidence="1">
    <location>
        <begin position="1"/>
        <end position="31"/>
    </location>
</feature>
<organism evidence="2 3">
    <name type="scientific">Fusarium culmorum</name>
    <dbReference type="NCBI Taxonomy" id="5516"/>
    <lineage>
        <taxon>Eukaryota</taxon>
        <taxon>Fungi</taxon>
        <taxon>Dikarya</taxon>
        <taxon>Ascomycota</taxon>
        <taxon>Pezizomycotina</taxon>
        <taxon>Sordariomycetes</taxon>
        <taxon>Hypocreomycetidae</taxon>
        <taxon>Hypocreales</taxon>
        <taxon>Nectriaceae</taxon>
        <taxon>Fusarium</taxon>
    </lineage>
</organism>
<reference evidence="2" key="1">
    <citation type="submission" date="2020-11" db="EMBL/GenBank/DDBJ databases">
        <title>The chromosome-scale genome resource for two endophytic Fusarium species: F. culmorum and F. pseudograminearum.</title>
        <authorList>
            <person name="Yuan Z."/>
        </authorList>
    </citation>
    <scope>NUCLEOTIDE SEQUENCE</scope>
    <source>
        <strain evidence="2">Class2-1B</strain>
    </source>
</reference>
<protein>
    <submittedName>
        <fullName evidence="2">Uncharacterized protein</fullName>
    </submittedName>
</protein>
<evidence type="ECO:0000313" key="2">
    <source>
        <dbReference type="EMBL" id="QPC68944.1"/>
    </source>
</evidence>
<evidence type="ECO:0000313" key="3">
    <source>
        <dbReference type="Proteomes" id="UP000663297"/>
    </source>
</evidence>